<feature type="binding site" evidence="4">
    <location>
        <position position="191"/>
    </location>
    <ligand>
        <name>molybdate</name>
        <dbReference type="ChEBI" id="CHEBI:36264"/>
    </ligand>
</feature>
<feature type="binding site" evidence="4">
    <location>
        <position position="88"/>
    </location>
    <ligand>
        <name>molybdate</name>
        <dbReference type="ChEBI" id="CHEBI:36264"/>
    </ligand>
</feature>
<dbReference type="OrthoDB" id="9785015at2"/>
<reference evidence="6 7" key="1">
    <citation type="submission" date="2018-10" db="EMBL/GenBank/DDBJ databases">
        <title>Genomic Encyclopedia of Type Strains, Phase IV (KMG-IV): sequencing the most valuable type-strain genomes for metagenomic binning, comparative biology and taxonomic classification.</title>
        <authorList>
            <person name="Goeker M."/>
        </authorList>
    </citation>
    <scope>NUCLEOTIDE SEQUENCE [LARGE SCALE GENOMIC DNA]</scope>
    <source>
        <strain evidence="6 7">DSM 25586</strain>
    </source>
</reference>
<evidence type="ECO:0000256" key="4">
    <source>
        <dbReference type="PIRSR" id="PIRSR004846-1"/>
    </source>
</evidence>
<dbReference type="AlphaFoldDB" id="A0A495EFC1"/>
<dbReference type="PIRSF" id="PIRSF004846">
    <property type="entry name" value="ModA"/>
    <property type="match status" value="1"/>
</dbReference>
<dbReference type="Proteomes" id="UP000276055">
    <property type="component" value="Unassembled WGS sequence"/>
</dbReference>
<feature type="signal peptide" evidence="5">
    <location>
        <begin position="1"/>
        <end position="21"/>
    </location>
</feature>
<dbReference type="GO" id="GO:0015689">
    <property type="term" value="P:molybdate ion transport"/>
    <property type="evidence" value="ECO:0007669"/>
    <property type="project" value="InterPro"/>
</dbReference>
<feature type="binding site" evidence="4">
    <location>
        <position position="209"/>
    </location>
    <ligand>
        <name>molybdate</name>
        <dbReference type="ChEBI" id="CHEBI:36264"/>
    </ligand>
</feature>
<accession>A0A495EFC1</accession>
<organism evidence="6 7">
    <name type="scientific">Arthrobacter oryzae</name>
    <dbReference type="NCBI Taxonomy" id="409290"/>
    <lineage>
        <taxon>Bacteria</taxon>
        <taxon>Bacillati</taxon>
        <taxon>Actinomycetota</taxon>
        <taxon>Actinomycetes</taxon>
        <taxon>Micrococcales</taxon>
        <taxon>Micrococcaceae</taxon>
        <taxon>Arthrobacter</taxon>
    </lineage>
</organism>
<dbReference type="Gene3D" id="3.40.190.10">
    <property type="entry name" value="Periplasmic binding protein-like II"/>
    <property type="match status" value="2"/>
</dbReference>
<keyword evidence="3 5" id="KW-0732">Signal</keyword>
<keyword evidence="2 4" id="KW-0479">Metal-binding</keyword>
<evidence type="ECO:0000256" key="5">
    <source>
        <dbReference type="SAM" id="SignalP"/>
    </source>
</evidence>
<feature type="binding site" evidence="4">
    <location>
        <position position="60"/>
    </location>
    <ligand>
        <name>molybdate</name>
        <dbReference type="ChEBI" id="CHEBI:36264"/>
    </ligand>
</feature>
<sequence>MKLPRRLTALIAAATVSIVLAACAGAPGSGAGAASGTGGSTSGAGEAKPTGTLTVFAAASLKATFTKLAAEFEAANPGTKVALSFAGSSDLVTQISQGAPADVIASADTKNMAKLADAGLLDGPARNFATNVLAIAVPPANPASIASFADLARPGVRVVVCAGQVPCGAAAAAVEKSTGVTLKPVSEESSVTDVLGKVTSGEADAGLVYVTDVKTAGDKVKGIPFAEAGQAVNTYPIATVGASKNKDLAAAFVALVTGAAGKKVLGDAGFGTK</sequence>
<dbReference type="PROSITE" id="PS51257">
    <property type="entry name" value="PROKAR_LIPOPROTEIN"/>
    <property type="match status" value="1"/>
</dbReference>
<dbReference type="GO" id="GO:0046872">
    <property type="term" value="F:metal ion binding"/>
    <property type="evidence" value="ECO:0007669"/>
    <property type="project" value="UniProtKB-KW"/>
</dbReference>
<feature type="chain" id="PRO_5039626546" evidence="5">
    <location>
        <begin position="22"/>
        <end position="273"/>
    </location>
</feature>
<evidence type="ECO:0000256" key="2">
    <source>
        <dbReference type="ARBA" id="ARBA00022723"/>
    </source>
</evidence>
<comment type="caution">
    <text evidence="6">The sequence shown here is derived from an EMBL/GenBank/DDBJ whole genome shotgun (WGS) entry which is preliminary data.</text>
</comment>
<dbReference type="NCBIfam" id="TIGR01256">
    <property type="entry name" value="modA"/>
    <property type="match status" value="1"/>
</dbReference>
<evidence type="ECO:0000313" key="6">
    <source>
        <dbReference type="EMBL" id="RKR15572.1"/>
    </source>
</evidence>
<gene>
    <name evidence="6" type="ORF">C8D78_3095</name>
</gene>
<dbReference type="Pfam" id="PF13531">
    <property type="entry name" value="SBP_bac_11"/>
    <property type="match status" value="1"/>
</dbReference>
<evidence type="ECO:0000256" key="3">
    <source>
        <dbReference type="ARBA" id="ARBA00022729"/>
    </source>
</evidence>
<proteinExistence type="inferred from homology"/>
<evidence type="ECO:0000313" key="7">
    <source>
        <dbReference type="Proteomes" id="UP000276055"/>
    </source>
</evidence>
<protein>
    <submittedName>
        <fullName evidence="6">Molybdate transport system substrate-binding protein</fullName>
    </submittedName>
</protein>
<dbReference type="GO" id="GO:0030973">
    <property type="term" value="F:molybdate ion binding"/>
    <property type="evidence" value="ECO:0007669"/>
    <property type="project" value="TreeGrafter"/>
</dbReference>
<dbReference type="SUPFAM" id="SSF53850">
    <property type="entry name" value="Periplasmic binding protein-like II"/>
    <property type="match status" value="1"/>
</dbReference>
<dbReference type="RefSeq" id="WP_120954718.1">
    <property type="nucleotide sequence ID" value="NZ_RBIR01000007.1"/>
</dbReference>
<dbReference type="CDD" id="cd13538">
    <property type="entry name" value="PBP2_ModA_like_1"/>
    <property type="match status" value="1"/>
</dbReference>
<dbReference type="InterPro" id="IPR050682">
    <property type="entry name" value="ModA/WtpA"/>
</dbReference>
<keyword evidence="4" id="KW-0500">Molybdenum</keyword>
<dbReference type="EMBL" id="RBIR01000007">
    <property type="protein sequence ID" value="RKR15572.1"/>
    <property type="molecule type" value="Genomic_DNA"/>
</dbReference>
<dbReference type="InterPro" id="IPR005950">
    <property type="entry name" value="ModA"/>
</dbReference>
<dbReference type="PANTHER" id="PTHR30632:SF0">
    <property type="entry name" value="SULFATE-BINDING PROTEIN"/>
    <property type="match status" value="1"/>
</dbReference>
<dbReference type="PANTHER" id="PTHR30632">
    <property type="entry name" value="MOLYBDATE-BINDING PERIPLASMIC PROTEIN"/>
    <property type="match status" value="1"/>
</dbReference>
<name>A0A495EFC1_9MICC</name>
<evidence type="ECO:0000256" key="1">
    <source>
        <dbReference type="ARBA" id="ARBA00009175"/>
    </source>
</evidence>
<comment type="similarity">
    <text evidence="1">Belongs to the bacterial solute-binding protein ModA family.</text>
</comment>